<keyword evidence="2 6" id="KW-0812">Transmembrane</keyword>
<dbReference type="Gene3D" id="2.10.109.10">
    <property type="entry name" value="Umud Fragment, subunit A"/>
    <property type="match status" value="1"/>
</dbReference>
<keyword evidence="11" id="KW-1185">Reference proteome</keyword>
<evidence type="ECO:0000256" key="1">
    <source>
        <dbReference type="ARBA" id="ARBA00004370"/>
    </source>
</evidence>
<dbReference type="GO" id="GO:0009003">
    <property type="term" value="F:signal peptidase activity"/>
    <property type="evidence" value="ECO:0007669"/>
    <property type="project" value="UniProtKB-EC"/>
</dbReference>
<dbReference type="Pfam" id="PF13385">
    <property type="entry name" value="Laminin_G_3"/>
    <property type="match status" value="1"/>
</dbReference>
<dbReference type="InterPro" id="IPR019533">
    <property type="entry name" value="Peptidase_S26"/>
</dbReference>
<evidence type="ECO:0000256" key="6">
    <source>
        <dbReference type="SAM" id="Phobius"/>
    </source>
</evidence>
<dbReference type="EMBL" id="FOKC01000002">
    <property type="protein sequence ID" value="SFA99236.1"/>
    <property type="molecule type" value="Genomic_DNA"/>
</dbReference>
<dbReference type="OrthoDB" id="9802683at2"/>
<reference evidence="9" key="1">
    <citation type="submission" date="2016-10" db="EMBL/GenBank/DDBJ databases">
        <authorList>
            <person name="de Groot N.N."/>
        </authorList>
    </citation>
    <scope>NUCLEOTIDE SEQUENCE [LARGE SCALE GENOMIC DNA]</scope>
    <source>
        <strain evidence="9">CGMCC 1.10697</strain>
    </source>
</reference>
<evidence type="ECO:0000313" key="9">
    <source>
        <dbReference type="EMBL" id="SFA99236.1"/>
    </source>
</evidence>
<dbReference type="GO" id="GO:0006465">
    <property type="term" value="P:signal peptide processing"/>
    <property type="evidence" value="ECO:0007669"/>
    <property type="project" value="UniProtKB-UniRule"/>
</dbReference>
<name>A0A1I0XFM4_9ACTN</name>
<evidence type="ECO:0000256" key="2">
    <source>
        <dbReference type="ARBA" id="ARBA00022692"/>
    </source>
</evidence>
<feature type="domain" description="Laminin G" evidence="7">
    <location>
        <begin position="293"/>
        <end position="463"/>
    </location>
</feature>
<keyword evidence="4 6" id="KW-0472">Membrane</keyword>
<gene>
    <name evidence="8" type="ORF">CXG46_01725</name>
    <name evidence="9" type="ORF">SAMN05192575_102342</name>
</gene>
<dbReference type="EMBL" id="PJBV01000010">
    <property type="protein sequence ID" value="PKH44296.1"/>
    <property type="molecule type" value="Genomic_DNA"/>
</dbReference>
<reference evidence="8 11" key="2">
    <citation type="submission" date="2017-12" db="EMBL/GenBank/DDBJ databases">
        <title>Pharmacopeia of the Arctic Ocean.</title>
        <authorList>
            <person name="Collins E."/>
            <person name="Ducluzeau A.-L."/>
        </authorList>
    </citation>
    <scope>NUCLEOTIDE SEQUENCE [LARGE SCALE GENOMIC DNA]</scope>
    <source>
        <strain evidence="8 11">DSM 23325</strain>
    </source>
</reference>
<dbReference type="InterPro" id="IPR001791">
    <property type="entry name" value="Laminin_G"/>
</dbReference>
<evidence type="ECO:0000256" key="5">
    <source>
        <dbReference type="NCBIfam" id="TIGR02228"/>
    </source>
</evidence>
<dbReference type="NCBIfam" id="TIGR02228">
    <property type="entry name" value="sigpep_I_arch"/>
    <property type="match status" value="1"/>
</dbReference>
<dbReference type="GO" id="GO:0004252">
    <property type="term" value="F:serine-type endopeptidase activity"/>
    <property type="evidence" value="ECO:0007669"/>
    <property type="project" value="UniProtKB-UniRule"/>
</dbReference>
<dbReference type="InterPro" id="IPR001733">
    <property type="entry name" value="Peptidase_S26B"/>
</dbReference>
<protein>
    <recommendedName>
        <fullName evidence="5">Signal peptidase I</fullName>
        <ecNumber evidence="5">3.4.21.89</ecNumber>
    </recommendedName>
</protein>
<evidence type="ECO:0000256" key="3">
    <source>
        <dbReference type="ARBA" id="ARBA00022989"/>
    </source>
</evidence>
<dbReference type="SUPFAM" id="SSF51306">
    <property type="entry name" value="LexA/Signal peptidase"/>
    <property type="match status" value="1"/>
</dbReference>
<dbReference type="Gene3D" id="2.60.120.200">
    <property type="match status" value="1"/>
</dbReference>
<sequence length="463" mass="48929">MTAVRTWAHLVGVLAARMYRAFLLGLVVIAVAPVLFGWGSYVIESGSMEPSIQVGDVVSAKPYTPDQPIGVGRVFVFDDPAPDQDRLVVHRVVELRDDGDYTSAGDANEVTDITPLPRDHVRGTAVLLAPYAGLPVTWVQSGKWAHLTLWLLITVAAFAMAVRNIEGEPPTHGPMRAVRGWFARSTPTVDVPGRAARSRVPLLAVAGLVLLSTLASTASAGFTGQTRNSGWSFTASRWAQPYVNAVLADAPQILWLLDEKTGATTAQDKSGNQYLGTYKSTTVLGQPGGLLNNPGTSISTTGALALTGAYAAGSATTHTVELWFRSADQTGGYLSGFGLSTTAGTPSYEDRVVRLTSGGRITYGDWSNTPKSVITTPSAYDDNLWHQLVVVSTAASNGRQNTVIYVDGVARVSGLTSRVESYTGYVRVGGGSGTAAFNGSIDNVSFYGTALSAQRVAAHYAAR</sequence>
<dbReference type="GO" id="GO:0016020">
    <property type="term" value="C:membrane"/>
    <property type="evidence" value="ECO:0007669"/>
    <property type="project" value="UniProtKB-SubCell"/>
</dbReference>
<evidence type="ECO:0000313" key="10">
    <source>
        <dbReference type="Proteomes" id="UP000199113"/>
    </source>
</evidence>
<evidence type="ECO:0000313" key="8">
    <source>
        <dbReference type="EMBL" id="PKH44296.1"/>
    </source>
</evidence>
<dbReference type="InterPro" id="IPR036286">
    <property type="entry name" value="LexA/Signal_pep-like_sf"/>
</dbReference>
<dbReference type="Proteomes" id="UP000233565">
    <property type="component" value="Unassembled WGS sequence"/>
</dbReference>
<accession>A0A1I0XFM4</accession>
<dbReference type="Pfam" id="PF10502">
    <property type="entry name" value="Peptidase_S26"/>
    <property type="match status" value="1"/>
</dbReference>
<comment type="subcellular location">
    <subcellularLocation>
        <location evidence="1">Membrane</location>
    </subcellularLocation>
</comment>
<feature type="transmembrane region" description="Helical" evidence="6">
    <location>
        <begin position="21"/>
        <end position="43"/>
    </location>
</feature>
<keyword evidence="3 6" id="KW-1133">Transmembrane helix</keyword>
<dbReference type="Proteomes" id="UP000199113">
    <property type="component" value="Unassembled WGS sequence"/>
</dbReference>
<evidence type="ECO:0000259" key="7">
    <source>
        <dbReference type="PROSITE" id="PS50025"/>
    </source>
</evidence>
<dbReference type="PANTHER" id="PTHR10806">
    <property type="entry name" value="SIGNAL PEPTIDASE COMPLEX CATALYTIC SUBUNIT SEC11"/>
    <property type="match status" value="1"/>
</dbReference>
<evidence type="ECO:0000313" key="11">
    <source>
        <dbReference type="Proteomes" id="UP000233565"/>
    </source>
</evidence>
<dbReference type="InterPro" id="IPR013320">
    <property type="entry name" value="ConA-like_dom_sf"/>
</dbReference>
<dbReference type="EC" id="3.4.21.89" evidence="5"/>
<dbReference type="AlphaFoldDB" id="A0A1I0XFM4"/>
<proteinExistence type="predicted"/>
<dbReference type="STRING" id="748909.SAMN05192575_102342"/>
<organism evidence="9 10">
    <name type="scientific">Nocardioides alpinus</name>
    <dbReference type="NCBI Taxonomy" id="748909"/>
    <lineage>
        <taxon>Bacteria</taxon>
        <taxon>Bacillati</taxon>
        <taxon>Actinomycetota</taxon>
        <taxon>Actinomycetes</taxon>
        <taxon>Propionibacteriales</taxon>
        <taxon>Nocardioidaceae</taxon>
        <taxon>Nocardioides</taxon>
    </lineage>
</organism>
<evidence type="ECO:0000256" key="4">
    <source>
        <dbReference type="ARBA" id="ARBA00023136"/>
    </source>
</evidence>
<dbReference type="PROSITE" id="PS50025">
    <property type="entry name" value="LAM_G_DOMAIN"/>
    <property type="match status" value="1"/>
</dbReference>
<dbReference type="CDD" id="cd06530">
    <property type="entry name" value="S26_SPase_I"/>
    <property type="match status" value="1"/>
</dbReference>
<dbReference type="SUPFAM" id="SSF49899">
    <property type="entry name" value="Concanavalin A-like lectins/glucanases"/>
    <property type="match status" value="1"/>
</dbReference>
<dbReference type="PANTHER" id="PTHR10806:SF6">
    <property type="entry name" value="SIGNAL PEPTIDASE COMPLEX CATALYTIC SUBUNIT SEC11"/>
    <property type="match status" value="1"/>
</dbReference>
<dbReference type="RefSeq" id="WP_091196411.1">
    <property type="nucleotide sequence ID" value="NZ_FOKC01000002.1"/>
</dbReference>